<dbReference type="Pfam" id="PF00160">
    <property type="entry name" value="Pro_isomerase"/>
    <property type="match status" value="1"/>
</dbReference>
<evidence type="ECO:0000313" key="3">
    <source>
        <dbReference type="EMBL" id="KAF0920618.1"/>
    </source>
</evidence>
<dbReference type="AlphaFoldDB" id="A0A6G1E759"/>
<comment type="caution">
    <text evidence="3">The sequence shown here is derived from an EMBL/GenBank/DDBJ whole genome shotgun (WGS) entry which is preliminary data.</text>
</comment>
<organism evidence="3 4">
    <name type="scientific">Oryza meyeriana var. granulata</name>
    <dbReference type="NCBI Taxonomy" id="110450"/>
    <lineage>
        <taxon>Eukaryota</taxon>
        <taxon>Viridiplantae</taxon>
        <taxon>Streptophyta</taxon>
        <taxon>Embryophyta</taxon>
        <taxon>Tracheophyta</taxon>
        <taxon>Spermatophyta</taxon>
        <taxon>Magnoliopsida</taxon>
        <taxon>Liliopsida</taxon>
        <taxon>Poales</taxon>
        <taxon>Poaceae</taxon>
        <taxon>BOP clade</taxon>
        <taxon>Oryzoideae</taxon>
        <taxon>Oryzeae</taxon>
        <taxon>Oryzinae</taxon>
        <taxon>Oryza</taxon>
        <taxon>Oryza meyeriana</taxon>
    </lineage>
</organism>
<evidence type="ECO:0000256" key="1">
    <source>
        <dbReference type="SAM" id="MobiDB-lite"/>
    </source>
</evidence>
<name>A0A6G1E759_9ORYZ</name>
<evidence type="ECO:0000259" key="2">
    <source>
        <dbReference type="Pfam" id="PF00160"/>
    </source>
</evidence>
<keyword evidence="4" id="KW-1185">Reference proteome</keyword>
<dbReference type="InterPro" id="IPR029000">
    <property type="entry name" value="Cyclophilin-like_dom_sf"/>
</dbReference>
<dbReference type="OrthoDB" id="193499at2759"/>
<dbReference type="EMBL" id="SPHZ02000005">
    <property type="protein sequence ID" value="KAF0920618.1"/>
    <property type="molecule type" value="Genomic_DNA"/>
</dbReference>
<dbReference type="Proteomes" id="UP000479710">
    <property type="component" value="Unassembled WGS sequence"/>
</dbReference>
<proteinExistence type="predicted"/>
<dbReference type="InterPro" id="IPR002130">
    <property type="entry name" value="Cyclophilin-type_PPIase_dom"/>
</dbReference>
<dbReference type="SUPFAM" id="SSF50891">
    <property type="entry name" value="Cyclophilin-like"/>
    <property type="match status" value="1"/>
</dbReference>
<dbReference type="Gene3D" id="2.40.100.10">
    <property type="entry name" value="Cyclophilin-like"/>
    <property type="match status" value="1"/>
</dbReference>
<dbReference type="GO" id="GO:0003755">
    <property type="term" value="F:peptidyl-prolyl cis-trans isomerase activity"/>
    <property type="evidence" value="ECO:0007669"/>
    <property type="project" value="InterPro"/>
</dbReference>
<feature type="region of interest" description="Disordered" evidence="1">
    <location>
        <begin position="79"/>
        <end position="100"/>
    </location>
</feature>
<sequence length="100" mass="10835">MSPAQHSGGTPETRNGLLEVQKAFRDAGLEFSKQVGWKHVVFGKVLSGMDVVYKIEAEGTQTGAPQCKQWHAVETIELGRPRRSTGDTSAMAGEFDNDGD</sequence>
<reference evidence="3 4" key="1">
    <citation type="submission" date="2019-11" db="EMBL/GenBank/DDBJ databases">
        <title>Whole genome sequence of Oryza granulata.</title>
        <authorList>
            <person name="Li W."/>
        </authorList>
    </citation>
    <scope>NUCLEOTIDE SEQUENCE [LARGE SCALE GENOMIC DNA]</scope>
    <source>
        <strain evidence="4">cv. Menghai</strain>
        <tissue evidence="3">Leaf</tissue>
    </source>
</reference>
<gene>
    <name evidence="3" type="ORF">E2562_035905</name>
</gene>
<evidence type="ECO:0000313" key="4">
    <source>
        <dbReference type="Proteomes" id="UP000479710"/>
    </source>
</evidence>
<protein>
    <recommendedName>
        <fullName evidence="2">PPIase cyclophilin-type domain-containing protein</fullName>
    </recommendedName>
</protein>
<accession>A0A6G1E759</accession>
<feature type="domain" description="PPIase cyclophilin-type" evidence="2">
    <location>
        <begin position="38"/>
        <end position="62"/>
    </location>
</feature>